<dbReference type="InterPro" id="IPR042557">
    <property type="entry name" value="SCO4226"/>
</dbReference>
<reference evidence="1 2" key="1">
    <citation type="submission" date="2019-06" db="EMBL/GenBank/DDBJ databases">
        <title>Sequencing the genomes of 1000 actinobacteria strains.</title>
        <authorList>
            <person name="Klenk H.-P."/>
        </authorList>
    </citation>
    <scope>NUCLEOTIDE SEQUENCE [LARGE SCALE GENOMIC DNA]</scope>
    <source>
        <strain evidence="1 2">DSM 45301</strain>
    </source>
</reference>
<accession>A0A543DX19</accession>
<dbReference type="Pfam" id="PF14026">
    <property type="entry name" value="SCO4226-like"/>
    <property type="match status" value="1"/>
</dbReference>
<dbReference type="Proteomes" id="UP000315677">
    <property type="component" value="Unassembled WGS sequence"/>
</dbReference>
<evidence type="ECO:0000313" key="2">
    <source>
        <dbReference type="Proteomes" id="UP000315677"/>
    </source>
</evidence>
<comment type="caution">
    <text evidence="1">The sequence shown here is derived from an EMBL/GenBank/DDBJ whole genome shotgun (WGS) entry which is preliminary data.</text>
</comment>
<name>A0A543DX19_9PSEU</name>
<organism evidence="1 2">
    <name type="scientific">Pseudonocardia kunmingensis</name>
    <dbReference type="NCBI Taxonomy" id="630975"/>
    <lineage>
        <taxon>Bacteria</taxon>
        <taxon>Bacillati</taxon>
        <taxon>Actinomycetota</taxon>
        <taxon>Actinomycetes</taxon>
        <taxon>Pseudonocardiales</taxon>
        <taxon>Pseudonocardiaceae</taxon>
        <taxon>Pseudonocardia</taxon>
    </lineage>
</organism>
<protein>
    <submittedName>
        <fullName evidence="1">Uncharacterized protein DUF4242</fullName>
    </submittedName>
</protein>
<gene>
    <name evidence="1" type="ORF">FB558_0610</name>
</gene>
<dbReference type="InterPro" id="IPR025336">
    <property type="entry name" value="SCO4226-like"/>
</dbReference>
<dbReference type="OrthoDB" id="9800027at2"/>
<dbReference type="Gene3D" id="3.30.70.3090">
    <property type="entry name" value="ORF SCO4226, nickel-binding ferredoxin-like monomer"/>
    <property type="match status" value="1"/>
</dbReference>
<sequence length="90" mass="9934">MPRYLIERVLPEGLGAFLVEHPVSQIVLTNTELGVAWLYSYVDSGSTCLFCLYEAPTPEAIRKAARRAGLPITVIHRVTVLEPHAYPSAP</sequence>
<dbReference type="EMBL" id="VFPA01000001">
    <property type="protein sequence ID" value="TQM13856.1"/>
    <property type="molecule type" value="Genomic_DNA"/>
</dbReference>
<dbReference type="RefSeq" id="WP_142047871.1">
    <property type="nucleotide sequence ID" value="NZ_VFPA01000001.1"/>
</dbReference>
<evidence type="ECO:0000313" key="1">
    <source>
        <dbReference type="EMBL" id="TQM13856.1"/>
    </source>
</evidence>
<dbReference type="AlphaFoldDB" id="A0A543DX19"/>
<keyword evidence="2" id="KW-1185">Reference proteome</keyword>
<proteinExistence type="predicted"/>